<feature type="compositionally biased region" description="Polar residues" evidence="11">
    <location>
        <begin position="76"/>
        <end position="88"/>
    </location>
</feature>
<evidence type="ECO:0000256" key="4">
    <source>
        <dbReference type="ARBA" id="ARBA00022801"/>
    </source>
</evidence>
<dbReference type="Gene3D" id="3.40.50.300">
    <property type="entry name" value="P-loop containing nucleotide triphosphate hydrolases"/>
    <property type="match status" value="2"/>
</dbReference>
<dbReference type="GeneID" id="63792947"/>
<keyword evidence="6 10" id="KW-0067">ATP-binding</keyword>
<feature type="compositionally biased region" description="Low complexity" evidence="11">
    <location>
        <begin position="619"/>
        <end position="629"/>
    </location>
</feature>
<feature type="compositionally biased region" description="Low complexity" evidence="11">
    <location>
        <begin position="588"/>
        <end position="599"/>
    </location>
</feature>
<evidence type="ECO:0000256" key="6">
    <source>
        <dbReference type="ARBA" id="ARBA00022840"/>
    </source>
</evidence>
<keyword evidence="16" id="KW-1185">Reference proteome</keyword>
<proteinExistence type="inferred from homology"/>
<dbReference type="Proteomes" id="UP000249363">
    <property type="component" value="Unassembled WGS sequence"/>
</dbReference>
<evidence type="ECO:0000259" key="13">
    <source>
        <dbReference type="PROSITE" id="PS51194"/>
    </source>
</evidence>
<dbReference type="Pfam" id="PF00271">
    <property type="entry name" value="Helicase_C"/>
    <property type="match status" value="1"/>
</dbReference>
<feature type="compositionally biased region" description="Basic and acidic residues" evidence="11">
    <location>
        <begin position="45"/>
        <end position="58"/>
    </location>
</feature>
<feature type="compositionally biased region" description="Basic and acidic residues" evidence="11">
    <location>
        <begin position="130"/>
        <end position="139"/>
    </location>
</feature>
<evidence type="ECO:0000256" key="5">
    <source>
        <dbReference type="ARBA" id="ARBA00022806"/>
    </source>
</evidence>
<dbReference type="GO" id="GO:0003723">
    <property type="term" value="F:RNA binding"/>
    <property type="evidence" value="ECO:0007669"/>
    <property type="project" value="UniProtKB-UniRule"/>
</dbReference>
<comment type="catalytic activity">
    <reaction evidence="8 10">
        <text>ATP + H2O = ADP + phosphate + H(+)</text>
        <dbReference type="Rhea" id="RHEA:13065"/>
        <dbReference type="ChEBI" id="CHEBI:15377"/>
        <dbReference type="ChEBI" id="CHEBI:15378"/>
        <dbReference type="ChEBI" id="CHEBI:30616"/>
        <dbReference type="ChEBI" id="CHEBI:43474"/>
        <dbReference type="ChEBI" id="CHEBI:456216"/>
        <dbReference type="EC" id="3.6.4.13"/>
    </reaction>
</comment>
<dbReference type="PROSITE" id="PS51192">
    <property type="entry name" value="HELICASE_ATP_BIND_1"/>
    <property type="match status" value="1"/>
</dbReference>
<feature type="domain" description="Helicase C-terminal" evidence="13">
    <location>
        <begin position="656"/>
        <end position="802"/>
    </location>
</feature>
<comment type="function">
    <text evidence="10">RNA helicase.</text>
</comment>
<keyword evidence="3 10" id="KW-0547">Nucleotide-binding</keyword>
<dbReference type="InterPro" id="IPR014001">
    <property type="entry name" value="Helicase_ATP-bd"/>
</dbReference>
<dbReference type="EC" id="3.6.4.13" evidence="10"/>
<keyword evidence="4 10" id="KW-0378">Hydrolase</keyword>
<protein>
    <recommendedName>
        <fullName evidence="10">ATP-dependent RNA helicase</fullName>
        <ecNumber evidence="10">3.6.4.13</ecNumber>
    </recommendedName>
</protein>
<keyword evidence="5 10" id="KW-0347">Helicase</keyword>
<dbReference type="CDD" id="cd18787">
    <property type="entry name" value="SF2_C_DEAD"/>
    <property type="match status" value="1"/>
</dbReference>
<name>A0A364KW16_TALAM</name>
<evidence type="ECO:0000259" key="12">
    <source>
        <dbReference type="PROSITE" id="PS51192"/>
    </source>
</evidence>
<feature type="region of interest" description="Disordered" evidence="11">
    <location>
        <begin position="569"/>
        <end position="654"/>
    </location>
</feature>
<dbReference type="SMART" id="SM00487">
    <property type="entry name" value="DEXDc"/>
    <property type="match status" value="1"/>
</dbReference>
<comment type="caution">
    <text evidence="15">The sequence shown here is derived from an EMBL/GenBank/DDBJ whole genome shotgun (WGS) entry which is preliminary data.</text>
</comment>
<evidence type="ECO:0000259" key="14">
    <source>
        <dbReference type="PROSITE" id="PS51195"/>
    </source>
</evidence>
<gene>
    <name evidence="15" type="ORF">BHQ10_003731</name>
</gene>
<keyword evidence="7 10" id="KW-0694">RNA-binding</keyword>
<dbReference type="EMBL" id="MIKG01000006">
    <property type="protein sequence ID" value="RAO67719.1"/>
    <property type="molecule type" value="Genomic_DNA"/>
</dbReference>
<evidence type="ECO:0000256" key="7">
    <source>
        <dbReference type="ARBA" id="ARBA00022884"/>
    </source>
</evidence>
<feature type="region of interest" description="Disordered" evidence="11">
    <location>
        <begin position="1"/>
        <end position="150"/>
    </location>
</feature>
<dbReference type="GO" id="GO:0005524">
    <property type="term" value="F:ATP binding"/>
    <property type="evidence" value="ECO:0007669"/>
    <property type="project" value="UniProtKB-UniRule"/>
</dbReference>
<organism evidence="15 16">
    <name type="scientific">Talaromyces amestolkiae</name>
    <dbReference type="NCBI Taxonomy" id="1196081"/>
    <lineage>
        <taxon>Eukaryota</taxon>
        <taxon>Fungi</taxon>
        <taxon>Dikarya</taxon>
        <taxon>Ascomycota</taxon>
        <taxon>Pezizomycotina</taxon>
        <taxon>Eurotiomycetes</taxon>
        <taxon>Eurotiomycetidae</taxon>
        <taxon>Eurotiales</taxon>
        <taxon>Trichocomaceae</taxon>
        <taxon>Talaromyces</taxon>
        <taxon>Talaromyces sect. Talaromyces</taxon>
    </lineage>
</organism>
<dbReference type="InterPro" id="IPR014014">
    <property type="entry name" value="RNA_helicase_DEAD_Q_motif"/>
</dbReference>
<evidence type="ECO:0000256" key="2">
    <source>
        <dbReference type="ARBA" id="ARBA00022552"/>
    </source>
</evidence>
<reference evidence="15 16" key="1">
    <citation type="journal article" date="2017" name="Biotechnol. Biofuels">
        <title>Differential beta-glucosidase expression as a function of carbon source availability in Talaromyces amestolkiae: a genomic and proteomic approach.</title>
        <authorList>
            <person name="de Eugenio L.I."/>
            <person name="Mendez-Liter J.A."/>
            <person name="Nieto-Dominguez M."/>
            <person name="Alonso L."/>
            <person name="Gil-Munoz J."/>
            <person name="Barriuso J."/>
            <person name="Prieto A."/>
            <person name="Martinez M.J."/>
        </authorList>
    </citation>
    <scope>NUCLEOTIDE SEQUENCE [LARGE SCALE GENOMIC DNA]</scope>
    <source>
        <strain evidence="15 16">CIB</strain>
    </source>
</reference>
<dbReference type="STRING" id="1196081.A0A364KW16"/>
<dbReference type="AlphaFoldDB" id="A0A364KW16"/>
<evidence type="ECO:0000256" key="3">
    <source>
        <dbReference type="ARBA" id="ARBA00022741"/>
    </source>
</evidence>
<dbReference type="InterPro" id="IPR001650">
    <property type="entry name" value="Helicase_C-like"/>
</dbReference>
<evidence type="ECO:0000256" key="11">
    <source>
        <dbReference type="SAM" id="MobiDB-lite"/>
    </source>
</evidence>
<dbReference type="SMART" id="SM00490">
    <property type="entry name" value="HELICc"/>
    <property type="match status" value="1"/>
</dbReference>
<comment type="domain">
    <text evidence="10">The Q motif is unique to and characteristic of the DEAD box family of RNA helicases and controls ATP binding and hydrolysis.</text>
</comment>
<feature type="region of interest" description="Disordered" evidence="11">
    <location>
        <begin position="175"/>
        <end position="204"/>
    </location>
</feature>
<feature type="domain" description="Helicase ATP-binding" evidence="12">
    <location>
        <begin position="257"/>
        <end position="499"/>
    </location>
</feature>
<dbReference type="GO" id="GO:0005730">
    <property type="term" value="C:nucleolus"/>
    <property type="evidence" value="ECO:0007669"/>
    <property type="project" value="UniProtKB-SubCell"/>
</dbReference>
<feature type="compositionally biased region" description="Acidic residues" evidence="11">
    <location>
        <begin position="576"/>
        <end position="587"/>
    </location>
</feature>
<dbReference type="OrthoDB" id="3370at2759"/>
<dbReference type="GO" id="GO:0016787">
    <property type="term" value="F:hydrolase activity"/>
    <property type="evidence" value="ECO:0007669"/>
    <property type="project" value="UniProtKB-KW"/>
</dbReference>
<evidence type="ECO:0000313" key="15">
    <source>
        <dbReference type="EMBL" id="RAO67719.1"/>
    </source>
</evidence>
<feature type="domain" description="DEAD-box RNA helicase Q" evidence="14">
    <location>
        <begin position="221"/>
        <end position="249"/>
    </location>
</feature>
<dbReference type="CDD" id="cd17956">
    <property type="entry name" value="DEADc_DDX51"/>
    <property type="match status" value="1"/>
</dbReference>
<feature type="compositionally biased region" description="Acidic residues" evidence="11">
    <location>
        <begin position="630"/>
        <end position="640"/>
    </location>
</feature>
<dbReference type="GO" id="GO:0006364">
    <property type="term" value="P:rRNA processing"/>
    <property type="evidence" value="ECO:0007669"/>
    <property type="project" value="UniProtKB-KW"/>
</dbReference>
<dbReference type="Pfam" id="PF00270">
    <property type="entry name" value="DEAD"/>
    <property type="match status" value="2"/>
</dbReference>
<dbReference type="PROSITE" id="PS00039">
    <property type="entry name" value="DEAD_ATP_HELICASE"/>
    <property type="match status" value="1"/>
</dbReference>
<dbReference type="InterPro" id="IPR000629">
    <property type="entry name" value="RNA-helicase_DEAD-box_CS"/>
</dbReference>
<sequence length="823" mass="90863">MARDKSIKEHGGDKVKSPRKKHRYEENVVASPVNSPKPKKRKRESKTEDSDNRYDTHEGQNGVVTPVKESEKLQSKDQTPSKGAVSSGSKEKKKRNDASNKSESSHRADEAAEDMQIDDNTPKKNKKRKHEEARNEEKHKSKHAKLLKKFEKSIKARPVAEDVEEAPIETGTPVIAHGLEPLPQPEPAGDTGEKPTYSTMPDWITNPVTKSPYDQEDGQPVKFDDISLDRGVVSKLEKHGYSEATPVQATVIPLLLDEKHRHRGDLCVSASTGSGKTLSYVLPINQSLQREYLPRFRALIVVPTRELVKQAREAFEACGSNLRIGTAIGNVALKDEQQKIMRWESVYSPEKYNQDQQKVMSEDDWADFDLLKYKDEVERTKDQLPQYVQVARPNIDVLISTPGRLVDHIRQTDGFSLRQLQWLIVDEADRLLNESFQEWVSVLMTALNKEKTANVGDSVLARIGRPIQSPYPKKVVLSATLTNDITKLNSLRLDNPKLVAIGSKNMNPDEGANHETEQFVLPSNLTEHFVPVGDGSEKPIHLMKLIIAINKSKWSGIGTPAYTSIFDRKPTKSVDTDDETSSDDDDATSSSGSDTSSSDESSDSDSDSRSEADSDSDSSSESSSGSSSDNESDSSSDSESDTSSVSIEPSEIVPAKSDAGITSMLIFTKSTESAARLSHLLSLMNPALKDKIGTIVKSNNSSSSRKTLRDYRAGRINIIVATDRASRGIDLVGLGAVINYDMPTSLTTYVHRVGRTARAGKSGQAWTLVEHREGLWFQKVIVKSENVVRSGKVIKPAKSEKNTKAMVKEYTAALEALEKAVKG</sequence>
<dbReference type="SUPFAM" id="SSF52540">
    <property type="entry name" value="P-loop containing nucleoside triphosphate hydrolases"/>
    <property type="match status" value="1"/>
</dbReference>
<dbReference type="InterPro" id="IPR011545">
    <property type="entry name" value="DEAD/DEAH_box_helicase_dom"/>
</dbReference>
<evidence type="ECO:0000313" key="16">
    <source>
        <dbReference type="Proteomes" id="UP000249363"/>
    </source>
</evidence>
<evidence type="ECO:0000256" key="10">
    <source>
        <dbReference type="RuleBase" id="RU365068"/>
    </source>
</evidence>
<keyword evidence="2" id="KW-0698">rRNA processing</keyword>
<comment type="similarity">
    <text evidence="10">Belongs to the DEAD box helicase family.</text>
</comment>
<comment type="subcellular location">
    <subcellularLocation>
        <location evidence="1">Nucleus</location>
        <location evidence="1">Nucleolus</location>
    </subcellularLocation>
</comment>
<accession>A0A364KW16</accession>
<dbReference type="RefSeq" id="XP_040732235.1">
    <property type="nucleotide sequence ID" value="XM_040876020.1"/>
</dbReference>
<dbReference type="GO" id="GO:0003724">
    <property type="term" value="F:RNA helicase activity"/>
    <property type="evidence" value="ECO:0007669"/>
    <property type="project" value="UniProtKB-EC"/>
</dbReference>
<feature type="short sequence motif" description="Q motif" evidence="9">
    <location>
        <begin position="221"/>
        <end position="249"/>
    </location>
</feature>
<feature type="compositionally biased region" description="Basic and acidic residues" evidence="11">
    <location>
        <begin position="1"/>
        <end position="16"/>
    </location>
</feature>
<feature type="compositionally biased region" description="Basic and acidic residues" evidence="11">
    <location>
        <begin position="94"/>
        <end position="110"/>
    </location>
</feature>
<dbReference type="PANTHER" id="PTHR24031">
    <property type="entry name" value="RNA HELICASE"/>
    <property type="match status" value="1"/>
</dbReference>
<evidence type="ECO:0000256" key="8">
    <source>
        <dbReference type="ARBA" id="ARBA00047984"/>
    </source>
</evidence>
<evidence type="ECO:0000256" key="9">
    <source>
        <dbReference type="PROSITE-ProRule" id="PRU00552"/>
    </source>
</evidence>
<dbReference type="PROSITE" id="PS51195">
    <property type="entry name" value="Q_MOTIF"/>
    <property type="match status" value="1"/>
</dbReference>
<dbReference type="PROSITE" id="PS51194">
    <property type="entry name" value="HELICASE_CTER"/>
    <property type="match status" value="1"/>
</dbReference>
<dbReference type="InterPro" id="IPR027417">
    <property type="entry name" value="P-loop_NTPase"/>
</dbReference>
<evidence type="ECO:0000256" key="1">
    <source>
        <dbReference type="ARBA" id="ARBA00004604"/>
    </source>
</evidence>